<evidence type="ECO:0000313" key="2">
    <source>
        <dbReference type="Proteomes" id="UP001177080"/>
    </source>
</evidence>
<organism evidence="1 2">
    <name type="scientific">Shinella curvata</name>
    <dbReference type="NCBI Taxonomy" id="1817964"/>
    <lineage>
        <taxon>Bacteria</taxon>
        <taxon>Pseudomonadati</taxon>
        <taxon>Pseudomonadota</taxon>
        <taxon>Alphaproteobacteria</taxon>
        <taxon>Hyphomicrobiales</taxon>
        <taxon>Rhizobiaceae</taxon>
        <taxon>Shinella</taxon>
    </lineage>
</organism>
<proteinExistence type="predicted"/>
<gene>
    <name evidence="1" type="ORF">GB928_018810</name>
</gene>
<keyword evidence="2" id="KW-1185">Reference proteome</keyword>
<protein>
    <submittedName>
        <fullName evidence="1">Uncharacterized protein</fullName>
    </submittedName>
</protein>
<name>A0ABT8XIS6_9HYPH</name>
<dbReference type="Proteomes" id="UP001177080">
    <property type="component" value="Unassembled WGS sequence"/>
</dbReference>
<comment type="caution">
    <text evidence="1">The sequence shown here is derived from an EMBL/GenBank/DDBJ whole genome shotgun (WGS) entry which is preliminary data.</text>
</comment>
<reference evidence="1" key="1">
    <citation type="submission" date="2022-04" db="EMBL/GenBank/DDBJ databases">
        <title>Shinella lacus sp. nov., a novel member of the genus Shinella from water.</title>
        <authorList>
            <person name="Deng Y."/>
        </authorList>
    </citation>
    <scope>NUCLEOTIDE SEQUENCE</scope>
    <source>
        <strain evidence="1">JCM 31239</strain>
    </source>
</reference>
<evidence type="ECO:0000313" key="1">
    <source>
        <dbReference type="EMBL" id="MDO6123244.1"/>
    </source>
</evidence>
<sequence length="143" mass="15655">MDTNEFTDWANDQVGAIENSDDWCDVREQIERIVFKAFLLGQGAPRSIIDVVGEYAADMARMREDLSVARRFADTGGSLSTIADAVTRLHDRVDKIQSDLAGVAAAQSASAADGSQARTLIAEVASIRDHLNKIDMSAWLEKR</sequence>
<dbReference type="EMBL" id="WHSC02000007">
    <property type="protein sequence ID" value="MDO6123244.1"/>
    <property type="molecule type" value="Genomic_DNA"/>
</dbReference>
<dbReference type="RefSeq" id="WP_244760866.1">
    <property type="nucleotide sequence ID" value="NZ_JALJCJ010000002.1"/>
</dbReference>
<accession>A0ABT8XIS6</accession>